<keyword evidence="2" id="KW-1185">Reference proteome</keyword>
<accession>A0ABS2WIR1</accession>
<name>A0ABS2WIR1_9BACL</name>
<sequence>MNQTITIDKHTFVPMEISYELRAILLVEIDGFHYEENFDHQFKAIWKGKHPEEIQVPDEVKNSAEELSVMGAY</sequence>
<protein>
    <submittedName>
        <fullName evidence="1">Uncharacterized protein</fullName>
    </submittedName>
</protein>
<evidence type="ECO:0000313" key="1">
    <source>
        <dbReference type="EMBL" id="MBN2909180.1"/>
    </source>
</evidence>
<reference evidence="1" key="1">
    <citation type="journal article" date="2024" name="Int. J. Syst. Evol. Microbiol.">
        <title>Polycladomyces zharkentensis sp. nov., a novel thermophilic cellulose- and starch-degrading member of the Bacillota from a geothermal aquifer in Kazakhstan.</title>
        <authorList>
            <person name="Mashzhan A."/>
            <person name="Kistaubayeva A."/>
            <person name="Javier-Lopez R."/>
            <person name="Bissenova U."/>
            <person name="Bissenbay A."/>
            <person name="Birkeland N.K."/>
        </authorList>
    </citation>
    <scope>NUCLEOTIDE SEQUENCE</scope>
    <source>
        <strain evidence="1">ZKZ2T</strain>
    </source>
</reference>
<gene>
    <name evidence="1" type="ORF">JQC72_06545</name>
</gene>
<organism evidence="1 2">
    <name type="scientific">Polycladomyces zharkentensis</name>
    <dbReference type="NCBI Taxonomy" id="2807616"/>
    <lineage>
        <taxon>Bacteria</taxon>
        <taxon>Bacillati</taxon>
        <taxon>Bacillota</taxon>
        <taxon>Bacilli</taxon>
        <taxon>Bacillales</taxon>
        <taxon>Thermoactinomycetaceae</taxon>
        <taxon>Polycladomyces</taxon>
    </lineage>
</organism>
<proteinExistence type="predicted"/>
<evidence type="ECO:0000313" key="2">
    <source>
        <dbReference type="Proteomes" id="UP001177120"/>
    </source>
</evidence>
<comment type="caution">
    <text evidence="1">The sequence shown here is derived from an EMBL/GenBank/DDBJ whole genome shotgun (WGS) entry which is preliminary data.</text>
</comment>
<dbReference type="Proteomes" id="UP001177120">
    <property type="component" value="Unassembled WGS sequence"/>
</dbReference>
<dbReference type="EMBL" id="JAFHAP010000006">
    <property type="protein sequence ID" value="MBN2909180.1"/>
    <property type="molecule type" value="Genomic_DNA"/>
</dbReference>
<dbReference type="RefSeq" id="WP_205493932.1">
    <property type="nucleotide sequence ID" value="NZ_JAFHAP010000006.1"/>
</dbReference>